<protein>
    <submittedName>
        <fullName evidence="2">Isochorismatase family protein</fullName>
    </submittedName>
</protein>
<name>A0A9Y1BJM0_9ARCH</name>
<gene>
    <name evidence="2" type="ORF">K9W45_09510</name>
</gene>
<dbReference type="InterPro" id="IPR050993">
    <property type="entry name" value="Isochorismatase_domain"/>
</dbReference>
<dbReference type="SUPFAM" id="SSF52499">
    <property type="entry name" value="Isochorismatase-like hydrolases"/>
    <property type="match status" value="1"/>
</dbReference>
<dbReference type="Gene3D" id="3.40.50.850">
    <property type="entry name" value="Isochorismatase-like"/>
    <property type="match status" value="1"/>
</dbReference>
<dbReference type="InterPro" id="IPR000868">
    <property type="entry name" value="Isochorismatase-like_dom"/>
</dbReference>
<dbReference type="PANTHER" id="PTHR14119:SF3">
    <property type="entry name" value="ISOCHORISMATASE DOMAIN-CONTAINING PROTEIN 2"/>
    <property type="match status" value="1"/>
</dbReference>
<feature type="domain" description="Isochorismatase-like" evidence="1">
    <location>
        <begin position="14"/>
        <end position="165"/>
    </location>
</feature>
<dbReference type="Proteomes" id="UP001201020">
    <property type="component" value="Chromosome"/>
</dbReference>
<accession>A0A9Y1BJM0</accession>
<evidence type="ECO:0000259" key="1">
    <source>
        <dbReference type="Pfam" id="PF00857"/>
    </source>
</evidence>
<dbReference type="PANTHER" id="PTHR14119">
    <property type="entry name" value="HYDROLASE"/>
    <property type="match status" value="1"/>
</dbReference>
<reference evidence="2" key="1">
    <citation type="journal article" date="2022" name="Nat. Microbiol.">
        <title>Unique mobile elements and scalable gene flow at the prokaryote-eukaryote boundary revealed by circularized Asgard archaea genomes.</title>
        <authorList>
            <person name="Wu F."/>
            <person name="Speth D.R."/>
            <person name="Philosof A."/>
            <person name="Cremiere A."/>
            <person name="Narayanan A."/>
            <person name="Barco R.A."/>
            <person name="Connon S.A."/>
            <person name="Amend J.P."/>
            <person name="Antoshechkin I.A."/>
            <person name="Orphan V.J."/>
        </authorList>
    </citation>
    <scope>NUCLEOTIDE SEQUENCE</scope>
    <source>
        <strain evidence="2">PM71</strain>
    </source>
</reference>
<evidence type="ECO:0000313" key="2">
    <source>
        <dbReference type="EMBL" id="UJG40072.1"/>
    </source>
</evidence>
<organism evidence="2">
    <name type="scientific">Candidatus Heimdallarchaeum aukensis</name>
    <dbReference type="NCBI Taxonomy" id="2876573"/>
    <lineage>
        <taxon>Archaea</taxon>
        <taxon>Promethearchaeati</taxon>
        <taxon>Candidatus Heimdallarchaeota</taxon>
        <taxon>Candidatus Heimdallarchaeia (ex Rinke et al. 2021) (nom. nud.)</taxon>
        <taxon>Candidatus Heimdallarchaeales</taxon>
        <taxon>Candidatus Heimdallarchaeaceae</taxon>
        <taxon>Candidatus Heimdallarchaeum</taxon>
    </lineage>
</organism>
<dbReference type="InterPro" id="IPR036380">
    <property type="entry name" value="Isochorismatase-like_sf"/>
</dbReference>
<dbReference type="EMBL" id="CP084166">
    <property type="protein sequence ID" value="UJG40072.1"/>
    <property type="molecule type" value="Genomic_DNA"/>
</dbReference>
<proteinExistence type="predicted"/>
<dbReference type="Pfam" id="PF00857">
    <property type="entry name" value="Isochorismatase"/>
    <property type="match status" value="1"/>
</dbReference>
<dbReference type="AlphaFoldDB" id="A0A9Y1BJM0"/>
<sequence length="192" mass="21844">MRRVSLNDINHLNTVIVVIDAQKSIISATKDWELVLSKIEFLLDNAKVFHIPVFFTEQYPKGLGSTIEELTAIMENKNVVIQKMEFNCFDNEDFVKHINSFSSLKYLVILGVETHICVLQTALGALEHNLTPVIISDATSSRKETDYKAAINLFNQFSIPILTTEIFSYLVVKTAKSDKFRDLLKNVKKFSN</sequence>